<organism evidence="6 7">
    <name type="scientific">Saonia flava</name>
    <dbReference type="NCBI Taxonomy" id="523696"/>
    <lineage>
        <taxon>Bacteria</taxon>
        <taxon>Pseudomonadati</taxon>
        <taxon>Bacteroidota</taxon>
        <taxon>Flavobacteriia</taxon>
        <taxon>Flavobacteriales</taxon>
        <taxon>Flavobacteriaceae</taxon>
        <taxon>Saonia</taxon>
    </lineage>
</organism>
<feature type="transmembrane region" description="Helical" evidence="4">
    <location>
        <begin position="40"/>
        <end position="61"/>
    </location>
</feature>
<name>A0A846QUJ1_9FLAO</name>
<dbReference type="PROSITE" id="PS01124">
    <property type="entry name" value="HTH_ARAC_FAMILY_2"/>
    <property type="match status" value="1"/>
</dbReference>
<feature type="transmembrane region" description="Helical" evidence="4">
    <location>
        <begin position="203"/>
        <end position="220"/>
    </location>
</feature>
<dbReference type="PROSITE" id="PS00041">
    <property type="entry name" value="HTH_ARAC_FAMILY_1"/>
    <property type="match status" value="1"/>
</dbReference>
<feature type="transmembrane region" description="Helical" evidence="4">
    <location>
        <begin position="99"/>
        <end position="121"/>
    </location>
</feature>
<accession>A0A846QUJ1</accession>
<keyword evidence="1" id="KW-0805">Transcription regulation</keyword>
<keyword evidence="3" id="KW-0804">Transcription</keyword>
<dbReference type="InterPro" id="IPR018060">
    <property type="entry name" value="HTH_AraC"/>
</dbReference>
<evidence type="ECO:0000256" key="2">
    <source>
        <dbReference type="ARBA" id="ARBA00023125"/>
    </source>
</evidence>
<feature type="transmembrane region" description="Helical" evidence="4">
    <location>
        <begin position="133"/>
        <end position="155"/>
    </location>
</feature>
<sequence>MAIDLSFTMLIKALGLIQGLLIGAFLLFTNNQKSKARLFLGLYILFLGIQFGESLLAELHFTDTYPLLLFLPLNSSWLRAALFFNYVQRISIFSSKENGYKFLIPGIIWFVAQTILFLMPIDIKIKLADTRYMNIFSGLGLIYGFSLAIYTLIYIRRHFKEVKNQYSNLANKRLAWAWQFIILSLVPLLILITSLIFNFSHNLHLILGSYALFLLYWISIHGVMQPSIKSLVWEKTYKNEGPSNSNKKSISNASSKNLLEIINLTNSHIISTKSYLNKDLTILEVAQELDLHPRPISAAINAINKENFNSYINRFRINEAIKLLNSGQVGHLTIEGVGSQVGFQSKSAFYGAFKKITGTTPSNYHKNRAQ</sequence>
<feature type="domain" description="HTH araC/xylS-type" evidence="5">
    <location>
        <begin position="259"/>
        <end position="367"/>
    </location>
</feature>
<dbReference type="EMBL" id="JAATJJ010000001">
    <property type="protein sequence ID" value="NJB70620.1"/>
    <property type="molecule type" value="Genomic_DNA"/>
</dbReference>
<dbReference type="GO" id="GO:0043565">
    <property type="term" value="F:sequence-specific DNA binding"/>
    <property type="evidence" value="ECO:0007669"/>
    <property type="project" value="InterPro"/>
</dbReference>
<evidence type="ECO:0000313" key="6">
    <source>
        <dbReference type="EMBL" id="NJB70620.1"/>
    </source>
</evidence>
<dbReference type="RefSeq" id="WP_167961583.1">
    <property type="nucleotide sequence ID" value="NZ_JAATJJ010000001.1"/>
</dbReference>
<dbReference type="GO" id="GO:0003700">
    <property type="term" value="F:DNA-binding transcription factor activity"/>
    <property type="evidence" value="ECO:0007669"/>
    <property type="project" value="InterPro"/>
</dbReference>
<evidence type="ECO:0000256" key="1">
    <source>
        <dbReference type="ARBA" id="ARBA00023015"/>
    </source>
</evidence>
<feature type="transmembrane region" description="Helical" evidence="4">
    <location>
        <begin position="67"/>
        <end position="87"/>
    </location>
</feature>
<dbReference type="PANTHER" id="PTHR43280:SF29">
    <property type="entry name" value="ARAC-FAMILY TRANSCRIPTIONAL REGULATOR"/>
    <property type="match status" value="1"/>
</dbReference>
<evidence type="ECO:0000256" key="3">
    <source>
        <dbReference type="ARBA" id="ARBA00023163"/>
    </source>
</evidence>
<keyword evidence="7" id="KW-1185">Reference proteome</keyword>
<comment type="caution">
    <text evidence="6">The sequence shown here is derived from an EMBL/GenBank/DDBJ whole genome shotgun (WGS) entry which is preliminary data.</text>
</comment>
<protein>
    <submittedName>
        <fullName evidence="6">AraC-like DNA-binding protein</fullName>
    </submittedName>
</protein>
<gene>
    <name evidence="6" type="ORF">GGR42_001082</name>
</gene>
<reference evidence="6 7" key="1">
    <citation type="submission" date="2020-03" db="EMBL/GenBank/DDBJ databases">
        <title>Genomic Encyclopedia of Type Strains, Phase IV (KMG-IV): sequencing the most valuable type-strain genomes for metagenomic binning, comparative biology and taxonomic classification.</title>
        <authorList>
            <person name="Goeker M."/>
        </authorList>
    </citation>
    <scope>NUCLEOTIDE SEQUENCE [LARGE SCALE GENOMIC DNA]</scope>
    <source>
        <strain evidence="6 7">DSM 29762</strain>
    </source>
</reference>
<feature type="transmembrane region" description="Helical" evidence="4">
    <location>
        <begin position="176"/>
        <end position="197"/>
    </location>
</feature>
<evidence type="ECO:0000259" key="5">
    <source>
        <dbReference type="PROSITE" id="PS01124"/>
    </source>
</evidence>
<dbReference type="Gene3D" id="1.10.10.60">
    <property type="entry name" value="Homeodomain-like"/>
    <property type="match status" value="1"/>
</dbReference>
<dbReference type="Proteomes" id="UP000590442">
    <property type="component" value="Unassembled WGS sequence"/>
</dbReference>
<dbReference type="SUPFAM" id="SSF46689">
    <property type="entry name" value="Homeodomain-like"/>
    <property type="match status" value="1"/>
</dbReference>
<evidence type="ECO:0000256" key="4">
    <source>
        <dbReference type="SAM" id="Phobius"/>
    </source>
</evidence>
<proteinExistence type="predicted"/>
<dbReference type="SMART" id="SM00342">
    <property type="entry name" value="HTH_ARAC"/>
    <property type="match status" value="1"/>
</dbReference>
<keyword evidence="2 6" id="KW-0238">DNA-binding</keyword>
<dbReference type="InterPro" id="IPR009057">
    <property type="entry name" value="Homeodomain-like_sf"/>
</dbReference>
<evidence type="ECO:0000313" key="7">
    <source>
        <dbReference type="Proteomes" id="UP000590442"/>
    </source>
</evidence>
<dbReference type="Pfam" id="PF12833">
    <property type="entry name" value="HTH_18"/>
    <property type="match status" value="1"/>
</dbReference>
<keyword evidence="4" id="KW-1133">Transmembrane helix</keyword>
<dbReference type="PANTHER" id="PTHR43280">
    <property type="entry name" value="ARAC-FAMILY TRANSCRIPTIONAL REGULATOR"/>
    <property type="match status" value="1"/>
</dbReference>
<keyword evidence="4" id="KW-0472">Membrane</keyword>
<dbReference type="AlphaFoldDB" id="A0A846QUJ1"/>
<feature type="transmembrane region" description="Helical" evidence="4">
    <location>
        <begin position="6"/>
        <end position="28"/>
    </location>
</feature>
<dbReference type="InterPro" id="IPR018062">
    <property type="entry name" value="HTH_AraC-typ_CS"/>
</dbReference>
<keyword evidence="4" id="KW-0812">Transmembrane</keyword>